<dbReference type="PANTHER" id="PTHR47537:SF3">
    <property type="entry name" value="CUB DOMAIN-CONTAINING PROTEIN"/>
    <property type="match status" value="1"/>
</dbReference>
<proteinExistence type="predicted"/>
<name>A0A6G0ZF73_APHCR</name>
<dbReference type="Proteomes" id="UP000478052">
    <property type="component" value="Unassembled WGS sequence"/>
</dbReference>
<gene>
    <name evidence="1" type="ORF">FWK35_00008784</name>
</gene>
<reference evidence="1 2" key="1">
    <citation type="submission" date="2019-08" db="EMBL/GenBank/DDBJ databases">
        <title>Whole genome of Aphis craccivora.</title>
        <authorList>
            <person name="Voronova N.V."/>
            <person name="Shulinski R.S."/>
            <person name="Bandarenka Y.V."/>
            <person name="Zhorov D.G."/>
            <person name="Warner D."/>
        </authorList>
    </citation>
    <scope>NUCLEOTIDE SEQUENCE [LARGE SCALE GENOMIC DNA]</scope>
    <source>
        <strain evidence="1">180601</strain>
        <tissue evidence="1">Whole Body</tissue>
    </source>
</reference>
<dbReference type="AlphaFoldDB" id="A0A6G0ZF73"/>
<dbReference type="InterPro" id="IPR053207">
    <property type="entry name" value="Non-NMDA_GluR_Accessory"/>
</dbReference>
<dbReference type="OrthoDB" id="6601594at2759"/>
<dbReference type="PANTHER" id="PTHR47537">
    <property type="entry name" value="CUBILIN"/>
    <property type="match status" value="1"/>
</dbReference>
<dbReference type="Gene3D" id="2.60.120.290">
    <property type="entry name" value="Spermadhesin, CUB domain"/>
    <property type="match status" value="1"/>
</dbReference>
<evidence type="ECO:0000313" key="1">
    <source>
        <dbReference type="EMBL" id="KAF0769681.1"/>
    </source>
</evidence>
<organism evidence="1 2">
    <name type="scientific">Aphis craccivora</name>
    <name type="common">Cowpea aphid</name>
    <dbReference type="NCBI Taxonomy" id="307492"/>
    <lineage>
        <taxon>Eukaryota</taxon>
        <taxon>Metazoa</taxon>
        <taxon>Ecdysozoa</taxon>
        <taxon>Arthropoda</taxon>
        <taxon>Hexapoda</taxon>
        <taxon>Insecta</taxon>
        <taxon>Pterygota</taxon>
        <taxon>Neoptera</taxon>
        <taxon>Paraneoptera</taxon>
        <taxon>Hemiptera</taxon>
        <taxon>Sternorrhyncha</taxon>
        <taxon>Aphidomorpha</taxon>
        <taxon>Aphidoidea</taxon>
        <taxon>Aphididae</taxon>
        <taxon>Aphidini</taxon>
        <taxon>Aphis</taxon>
        <taxon>Aphis</taxon>
    </lineage>
</organism>
<dbReference type="EMBL" id="VUJU01000555">
    <property type="protein sequence ID" value="KAF0769681.1"/>
    <property type="molecule type" value="Genomic_DNA"/>
</dbReference>
<accession>A0A6G0ZF73</accession>
<dbReference type="SUPFAM" id="SSF49854">
    <property type="entry name" value="Spermadhesin, CUB domain"/>
    <property type="match status" value="1"/>
</dbReference>
<dbReference type="GO" id="GO:0005886">
    <property type="term" value="C:plasma membrane"/>
    <property type="evidence" value="ECO:0007669"/>
    <property type="project" value="TreeGrafter"/>
</dbReference>
<evidence type="ECO:0000313" key="2">
    <source>
        <dbReference type="Proteomes" id="UP000478052"/>
    </source>
</evidence>
<keyword evidence="2" id="KW-1185">Reference proteome</keyword>
<comment type="caution">
    <text evidence="1">The sequence shown here is derived from an EMBL/GenBank/DDBJ whole genome shotgun (WGS) entry which is preliminary data.</text>
</comment>
<protein>
    <submittedName>
        <fullName evidence="1">Cubilin</fullName>
    </submittedName>
</protein>
<dbReference type="InterPro" id="IPR035914">
    <property type="entry name" value="Sperma_CUB_dom_sf"/>
</dbReference>
<sequence length="188" mass="21144">MYTARHEHSTCNQNPVQSRNNPLNPLFAFVLPYKYTTTRVVVAKVVSCVSGHLELVDSFGQGSGPRICGKDERLAPPIIMFADRESAVLNFRIEEATSRSQFLAYFSFTSLTNVHGLAFRPKGGRRIEHTICDWLYQDFSCNKDSCTLASPGFPGIYGTNLYCKYHITTSSVHTQVRLQFLTLSLPLK</sequence>